<accession>A0A090QNY2</accession>
<dbReference type="Proteomes" id="UP000029221">
    <property type="component" value="Unassembled WGS sequence"/>
</dbReference>
<proteinExistence type="predicted"/>
<evidence type="ECO:0008006" key="4">
    <source>
        <dbReference type="Google" id="ProtNLM"/>
    </source>
</evidence>
<feature type="chain" id="PRO_5001862239" description="HEAT repeat domain-containing protein" evidence="1">
    <location>
        <begin position="23"/>
        <end position="314"/>
    </location>
</feature>
<protein>
    <recommendedName>
        <fullName evidence="4">HEAT repeat domain-containing protein</fullName>
    </recommendedName>
</protein>
<name>A0A090QNY2_9FLAO</name>
<dbReference type="RefSeq" id="WP_042278785.1">
    <property type="nucleotide sequence ID" value="NZ_BBML01000005.1"/>
</dbReference>
<keyword evidence="3" id="KW-1185">Reference proteome</keyword>
<dbReference type="eggNOG" id="ENOG5030490">
    <property type="taxonomic scope" value="Bacteria"/>
</dbReference>
<feature type="signal peptide" evidence="1">
    <location>
        <begin position="1"/>
        <end position="22"/>
    </location>
</feature>
<dbReference type="EMBL" id="BBML01000005">
    <property type="protein sequence ID" value="GAK97221.1"/>
    <property type="molecule type" value="Genomic_DNA"/>
</dbReference>
<sequence length="314" mass="36060">MRKIKILIILIVSIACQNTLQAETWDEPWQKEIIQKAEYFVLANVIELDSLGVHLEILQNFGQNKLPNKVLINGFSLLNLGSSSGQGVHYDFEKGQKLYFLLTKKEDGNFAIPTPTSGFAVLDEENNVYATYRHSYHQALIPKDIYEMTYQTIWNYYHNLEYDKNSVMEFINEQIKKEPAGFEENEISTFFLQHASLETAYLLDIPIELSRIEKFANSDNFHSKVSSVQLMSLLDDQVTKEFLFEFIQSENNDNFEKVIAIWSLKKIGGKEYKDKLIGIADLLSDEETGFGGNLMDPRIGTSFPSPREAVKEIE</sequence>
<organism evidence="2 3">
    <name type="scientific">Nonlabens tegetincola</name>
    <dbReference type="NCBI Taxonomy" id="323273"/>
    <lineage>
        <taxon>Bacteria</taxon>
        <taxon>Pseudomonadati</taxon>
        <taxon>Bacteroidota</taxon>
        <taxon>Flavobacteriia</taxon>
        <taxon>Flavobacteriales</taxon>
        <taxon>Flavobacteriaceae</taxon>
        <taxon>Nonlabens</taxon>
    </lineage>
</organism>
<evidence type="ECO:0000313" key="2">
    <source>
        <dbReference type="EMBL" id="GAK97221.1"/>
    </source>
</evidence>
<evidence type="ECO:0000256" key="1">
    <source>
        <dbReference type="SAM" id="SignalP"/>
    </source>
</evidence>
<reference evidence="2" key="1">
    <citation type="journal article" date="2014" name="Genome Announc.">
        <title>Draft Genome Sequences of Marine Flavobacterium Nonlabens Strains NR17, NR24, NR27, NR32, NR33, and Ara13.</title>
        <authorList>
            <person name="Nakanishi M."/>
            <person name="Meirelles P."/>
            <person name="Suzuki R."/>
            <person name="Takatani N."/>
            <person name="Mino S."/>
            <person name="Suda W."/>
            <person name="Oshima K."/>
            <person name="Hattori M."/>
            <person name="Ohkuma M."/>
            <person name="Hosokawa M."/>
            <person name="Miyashita K."/>
            <person name="Thompson F.L."/>
            <person name="Niwa A."/>
            <person name="Sawabe T."/>
            <person name="Sawabe T."/>
        </authorList>
    </citation>
    <scope>NUCLEOTIDE SEQUENCE [LARGE SCALE GENOMIC DNA]</scope>
    <source>
        <strain evidence="2">JCM 19294</strain>
    </source>
</reference>
<evidence type="ECO:0000313" key="3">
    <source>
        <dbReference type="Proteomes" id="UP000029221"/>
    </source>
</evidence>
<dbReference type="PROSITE" id="PS51257">
    <property type="entry name" value="PROKAR_LIPOPROTEIN"/>
    <property type="match status" value="1"/>
</dbReference>
<dbReference type="AlphaFoldDB" id="A0A090QNY2"/>
<comment type="caution">
    <text evidence="2">The sequence shown here is derived from an EMBL/GenBank/DDBJ whole genome shotgun (WGS) entry which is preliminary data.</text>
</comment>
<gene>
    <name evidence="2" type="ORF">JCM19294_1267</name>
</gene>
<keyword evidence="1" id="KW-0732">Signal</keyword>